<name>A0A7Z2T5J4_9VIBR</name>
<evidence type="ECO:0000313" key="2">
    <source>
        <dbReference type="EMBL" id="QIA64814.1"/>
    </source>
</evidence>
<keyword evidence="1" id="KW-0732">Signal</keyword>
<feature type="signal peptide" evidence="1">
    <location>
        <begin position="1"/>
        <end position="22"/>
    </location>
</feature>
<dbReference type="AlphaFoldDB" id="A0A7Z2T5J4"/>
<dbReference type="KEGG" id="vas:GT360_14705"/>
<evidence type="ECO:0000256" key="1">
    <source>
        <dbReference type="SAM" id="SignalP"/>
    </source>
</evidence>
<dbReference type="Proteomes" id="UP000464262">
    <property type="component" value="Chromosome 2"/>
</dbReference>
<dbReference type="EMBL" id="CP047476">
    <property type="protein sequence ID" value="QIA64814.1"/>
    <property type="molecule type" value="Genomic_DNA"/>
</dbReference>
<feature type="chain" id="PRO_5031436022" evidence="1">
    <location>
        <begin position="23"/>
        <end position="155"/>
    </location>
</feature>
<reference evidence="2 3" key="1">
    <citation type="submission" date="2020-01" db="EMBL/GenBank/DDBJ databases">
        <title>Whole genome and functional gene identification of agarase of Vibrio HN897.</title>
        <authorList>
            <person name="Liu Y."/>
            <person name="Zhao Z."/>
        </authorList>
    </citation>
    <scope>NUCLEOTIDE SEQUENCE [LARGE SCALE GENOMIC DNA]</scope>
    <source>
        <strain evidence="2 3">HN897</strain>
    </source>
</reference>
<gene>
    <name evidence="2" type="ORF">GT360_14705</name>
</gene>
<sequence length="155" mass="17131">MLKLARRLFVMLAMMLSFFASAASLQLEFMASPTQSLVSLGIEQVDIAASDQADAVSSESESQDGYLFLDAGSEACLPNSRRVLSMDEVATKGEKPDYFLVISFQSPDPLAFARLADFDPHFAPSWEFSASDQNLRLGGWKESNLQYRFLQSSLV</sequence>
<accession>A0A7Z2T5J4</accession>
<dbReference type="RefSeq" id="WP_164649715.1">
    <property type="nucleotide sequence ID" value="NZ_CP047476.1"/>
</dbReference>
<organism evidence="2 3">
    <name type="scientific">Vibrio astriarenae</name>
    <dbReference type="NCBI Taxonomy" id="1481923"/>
    <lineage>
        <taxon>Bacteria</taxon>
        <taxon>Pseudomonadati</taxon>
        <taxon>Pseudomonadota</taxon>
        <taxon>Gammaproteobacteria</taxon>
        <taxon>Vibrionales</taxon>
        <taxon>Vibrionaceae</taxon>
        <taxon>Vibrio</taxon>
    </lineage>
</organism>
<evidence type="ECO:0000313" key="3">
    <source>
        <dbReference type="Proteomes" id="UP000464262"/>
    </source>
</evidence>
<keyword evidence="3" id="KW-1185">Reference proteome</keyword>
<protein>
    <submittedName>
        <fullName evidence="2">Uncharacterized protein</fullName>
    </submittedName>
</protein>
<proteinExistence type="predicted"/>